<organism evidence="3 4">
    <name type="scientific">Acrobeloides nanus</name>
    <dbReference type="NCBI Taxonomy" id="290746"/>
    <lineage>
        <taxon>Eukaryota</taxon>
        <taxon>Metazoa</taxon>
        <taxon>Ecdysozoa</taxon>
        <taxon>Nematoda</taxon>
        <taxon>Chromadorea</taxon>
        <taxon>Rhabditida</taxon>
        <taxon>Tylenchina</taxon>
        <taxon>Cephalobomorpha</taxon>
        <taxon>Cephaloboidea</taxon>
        <taxon>Cephalobidae</taxon>
        <taxon>Acrobeloides</taxon>
    </lineage>
</organism>
<accession>A0A914DE62</accession>
<dbReference type="PANTHER" id="PTHR13256">
    <property type="entry name" value="N-ACETYLTRANSFERASE 9"/>
    <property type="match status" value="1"/>
</dbReference>
<dbReference type="InterPro" id="IPR016181">
    <property type="entry name" value="Acyl_CoA_acyltransferase"/>
</dbReference>
<keyword evidence="1" id="KW-0808">Transferase</keyword>
<protein>
    <submittedName>
        <fullName evidence="4">N-acetyltransferase domain-containing protein</fullName>
    </submittedName>
</protein>
<evidence type="ECO:0000313" key="4">
    <source>
        <dbReference type="WBParaSite" id="ACRNAN_scaffold2370.g19719.t1"/>
    </source>
</evidence>
<dbReference type="SUPFAM" id="SSF55729">
    <property type="entry name" value="Acyl-CoA N-acyltransferases (Nat)"/>
    <property type="match status" value="1"/>
</dbReference>
<dbReference type="PANTHER" id="PTHR13256:SF16">
    <property type="entry name" value="ALPHA_BETA-TUBULIN-N-ACETYLTRANSFERASE 9"/>
    <property type="match status" value="1"/>
</dbReference>
<dbReference type="Gene3D" id="3.40.630.30">
    <property type="match status" value="1"/>
</dbReference>
<keyword evidence="3" id="KW-1185">Reference proteome</keyword>
<evidence type="ECO:0000256" key="1">
    <source>
        <dbReference type="ARBA" id="ARBA00022679"/>
    </source>
</evidence>
<dbReference type="InterPro" id="IPR039135">
    <property type="entry name" value="NAT9-like"/>
</dbReference>
<name>A0A914DE62_9BILA</name>
<sequence>MESEELRTLTASERLTLEQEYEMQKKWREDEDKCTFIILSKQLFEETQNELESMIGDVNIFFTPEGSELEVMIAEPRFRGCGIGKEAICLMIRYSDEVLKRRNFHACLSKEAEEANVVPPRRPCCVFGPADSWGISPFAANPYSLVRARVPCVVYMYVYKQCGNRLITNGVH</sequence>
<dbReference type="WBParaSite" id="ACRNAN_scaffold2370.g19719.t1">
    <property type="protein sequence ID" value="ACRNAN_scaffold2370.g19719.t1"/>
    <property type="gene ID" value="ACRNAN_scaffold2370.g19719"/>
</dbReference>
<dbReference type="GO" id="GO:0008080">
    <property type="term" value="F:N-acetyltransferase activity"/>
    <property type="evidence" value="ECO:0007669"/>
    <property type="project" value="InterPro"/>
</dbReference>
<dbReference type="AlphaFoldDB" id="A0A914DE62"/>
<reference evidence="4" key="1">
    <citation type="submission" date="2022-11" db="UniProtKB">
        <authorList>
            <consortium name="WormBaseParasite"/>
        </authorList>
    </citation>
    <scope>IDENTIFICATION</scope>
</reference>
<evidence type="ECO:0000256" key="2">
    <source>
        <dbReference type="ARBA" id="ARBA00023315"/>
    </source>
</evidence>
<keyword evidence="2" id="KW-0012">Acyltransferase</keyword>
<proteinExistence type="predicted"/>
<evidence type="ECO:0000313" key="3">
    <source>
        <dbReference type="Proteomes" id="UP000887540"/>
    </source>
</evidence>
<dbReference type="Proteomes" id="UP000887540">
    <property type="component" value="Unplaced"/>
</dbReference>